<evidence type="ECO:0000313" key="2">
    <source>
        <dbReference type="EMBL" id="KAL2721456.1"/>
    </source>
</evidence>
<sequence>KKKKKKKEEKKEKKKRKKEKKKYVNHNTRDRRANRNGRSVVGGRHSCSRLRSHCREVQTGQRGGEKGGGVNAIKIASEAVPDARNVRVTKALCLSSSRYIRNVIFFHAFSFVRRLVSTSTTPAVTKTRSFVHLALDGLIIADVVNVATKRAPIKFKLHFFSCFFSDYLDIVIVPEDFVSKDERLERVRRSDFRSYFARFVSNYRSID</sequence>
<evidence type="ECO:0000256" key="1">
    <source>
        <dbReference type="SAM" id="MobiDB-lite"/>
    </source>
</evidence>
<protein>
    <submittedName>
        <fullName evidence="2">Uncharacterized protein</fullName>
    </submittedName>
</protein>
<organism evidence="2 3">
    <name type="scientific">Vespula maculifrons</name>
    <name type="common">Eastern yellow jacket</name>
    <name type="synonym">Wasp</name>
    <dbReference type="NCBI Taxonomy" id="7453"/>
    <lineage>
        <taxon>Eukaryota</taxon>
        <taxon>Metazoa</taxon>
        <taxon>Ecdysozoa</taxon>
        <taxon>Arthropoda</taxon>
        <taxon>Hexapoda</taxon>
        <taxon>Insecta</taxon>
        <taxon>Pterygota</taxon>
        <taxon>Neoptera</taxon>
        <taxon>Endopterygota</taxon>
        <taxon>Hymenoptera</taxon>
        <taxon>Apocrita</taxon>
        <taxon>Aculeata</taxon>
        <taxon>Vespoidea</taxon>
        <taxon>Vespidae</taxon>
        <taxon>Vespinae</taxon>
        <taxon>Vespula</taxon>
    </lineage>
</organism>
<proteinExistence type="predicted"/>
<feature type="non-terminal residue" evidence="2">
    <location>
        <position position="1"/>
    </location>
</feature>
<dbReference type="AlphaFoldDB" id="A0ABD2ALG7"/>
<feature type="region of interest" description="Disordered" evidence="1">
    <location>
        <begin position="1"/>
        <end position="47"/>
    </location>
</feature>
<reference evidence="2 3" key="1">
    <citation type="journal article" date="2024" name="Ann. Entomol. Soc. Am.">
        <title>Genomic analyses of the southern and eastern yellowjacket wasps (Hymenoptera: Vespidae) reveal evolutionary signatures of social life.</title>
        <authorList>
            <person name="Catto M.A."/>
            <person name="Caine P.B."/>
            <person name="Orr S.E."/>
            <person name="Hunt B.G."/>
            <person name="Goodisman M.A.D."/>
        </authorList>
    </citation>
    <scope>NUCLEOTIDE SEQUENCE [LARGE SCALE GENOMIC DNA]</scope>
    <source>
        <strain evidence="2">232</strain>
        <tissue evidence="2">Head and thorax</tissue>
    </source>
</reference>
<dbReference type="Proteomes" id="UP001607303">
    <property type="component" value="Unassembled WGS sequence"/>
</dbReference>
<name>A0ABD2ALG7_VESMC</name>
<feature type="compositionally biased region" description="Basic residues" evidence="1">
    <location>
        <begin position="1"/>
        <end position="24"/>
    </location>
</feature>
<dbReference type="EMBL" id="JAYRBN010000116">
    <property type="protein sequence ID" value="KAL2721456.1"/>
    <property type="molecule type" value="Genomic_DNA"/>
</dbReference>
<keyword evidence="3" id="KW-1185">Reference proteome</keyword>
<accession>A0ABD2ALG7</accession>
<evidence type="ECO:0000313" key="3">
    <source>
        <dbReference type="Proteomes" id="UP001607303"/>
    </source>
</evidence>
<comment type="caution">
    <text evidence="2">The sequence shown here is derived from an EMBL/GenBank/DDBJ whole genome shotgun (WGS) entry which is preliminary data.</text>
</comment>
<gene>
    <name evidence="2" type="ORF">V1477_020276</name>
</gene>